<dbReference type="OrthoDB" id="8192965at2759"/>
<protein>
    <submittedName>
        <fullName evidence="2">Uncharacterized protein</fullName>
    </submittedName>
</protein>
<proteinExistence type="predicted"/>
<accession>A0A9Q0MNA4</accession>
<keyword evidence="3" id="KW-1185">Reference proteome</keyword>
<feature type="compositionally biased region" description="Polar residues" evidence="1">
    <location>
        <begin position="111"/>
        <end position="122"/>
    </location>
</feature>
<evidence type="ECO:0000313" key="2">
    <source>
        <dbReference type="EMBL" id="KAJ6634861.1"/>
    </source>
</evidence>
<feature type="region of interest" description="Disordered" evidence="1">
    <location>
        <begin position="98"/>
        <end position="122"/>
    </location>
</feature>
<reference evidence="2" key="1">
    <citation type="submission" date="2022-07" db="EMBL/GenBank/DDBJ databases">
        <authorList>
            <person name="Trinca V."/>
            <person name="Uliana J.V.C."/>
            <person name="Torres T.T."/>
            <person name="Ward R.J."/>
            <person name="Monesi N."/>
        </authorList>
    </citation>
    <scope>NUCLEOTIDE SEQUENCE</scope>
    <source>
        <strain evidence="2">HSMRA1968</strain>
        <tissue evidence="2">Whole embryos</tissue>
    </source>
</reference>
<dbReference type="AlphaFoldDB" id="A0A9Q0MNA4"/>
<name>A0A9Q0MNA4_9DIPT</name>
<dbReference type="EMBL" id="WJQU01000004">
    <property type="protein sequence ID" value="KAJ6634861.1"/>
    <property type="molecule type" value="Genomic_DNA"/>
</dbReference>
<organism evidence="2 3">
    <name type="scientific">Pseudolycoriella hygida</name>
    <dbReference type="NCBI Taxonomy" id="35572"/>
    <lineage>
        <taxon>Eukaryota</taxon>
        <taxon>Metazoa</taxon>
        <taxon>Ecdysozoa</taxon>
        <taxon>Arthropoda</taxon>
        <taxon>Hexapoda</taxon>
        <taxon>Insecta</taxon>
        <taxon>Pterygota</taxon>
        <taxon>Neoptera</taxon>
        <taxon>Endopterygota</taxon>
        <taxon>Diptera</taxon>
        <taxon>Nematocera</taxon>
        <taxon>Sciaroidea</taxon>
        <taxon>Sciaridae</taxon>
        <taxon>Pseudolycoriella</taxon>
    </lineage>
</organism>
<dbReference type="Proteomes" id="UP001151699">
    <property type="component" value="Chromosome C"/>
</dbReference>
<sequence length="187" mass="20922">MAEGSYEYECNRAELLGVDPPNRADFEAALKLRQEEFEKELSNVVEETEEQLNRTGGKFDELNSILSVTQQRLNKFKSACGSLTNLLKIRGNQKTEIPDDLAAPASSDSDNVNSGSQSNNIDNALDNLETMKTQSEMSDVKVINDGANSLQQKMTCQFDKLDSMLNKAENAQYSMAHQNKQMKNFLK</sequence>
<comment type="caution">
    <text evidence="2">The sequence shown here is derived from an EMBL/GenBank/DDBJ whole genome shotgun (WGS) entry which is preliminary data.</text>
</comment>
<evidence type="ECO:0000313" key="3">
    <source>
        <dbReference type="Proteomes" id="UP001151699"/>
    </source>
</evidence>
<feature type="compositionally biased region" description="Low complexity" evidence="1">
    <location>
        <begin position="100"/>
        <end position="110"/>
    </location>
</feature>
<gene>
    <name evidence="2" type="ORF">Bhyg_13442</name>
</gene>
<evidence type="ECO:0000256" key="1">
    <source>
        <dbReference type="SAM" id="MobiDB-lite"/>
    </source>
</evidence>